<comment type="caution">
    <text evidence="1">The sequence shown here is derived from an EMBL/GenBank/DDBJ whole genome shotgun (WGS) entry which is preliminary data.</text>
</comment>
<organism evidence="1 2">
    <name type="scientific">Ambrosiozyma monospora</name>
    <name type="common">Yeast</name>
    <name type="synonym">Endomycopsis monosporus</name>
    <dbReference type="NCBI Taxonomy" id="43982"/>
    <lineage>
        <taxon>Eukaryota</taxon>
        <taxon>Fungi</taxon>
        <taxon>Dikarya</taxon>
        <taxon>Ascomycota</taxon>
        <taxon>Saccharomycotina</taxon>
        <taxon>Pichiomycetes</taxon>
        <taxon>Pichiales</taxon>
        <taxon>Pichiaceae</taxon>
        <taxon>Ambrosiozyma</taxon>
    </lineage>
</organism>
<keyword evidence="2" id="KW-1185">Reference proteome</keyword>
<evidence type="ECO:0000313" key="1">
    <source>
        <dbReference type="EMBL" id="GME93917.1"/>
    </source>
</evidence>
<gene>
    <name evidence="1" type="ORF">Amon02_000944400</name>
</gene>
<dbReference type="EMBL" id="BSXS01008867">
    <property type="protein sequence ID" value="GME93917.1"/>
    <property type="molecule type" value="Genomic_DNA"/>
</dbReference>
<protein>
    <submittedName>
        <fullName evidence="1">Unnamed protein product</fullName>
    </submittedName>
</protein>
<sequence length="420" mass="48594">MKLDTQHMRYLTAEDWRVLQAVETGSRNHEVVPTKLIGQIANLKAGMGAANKAISDLAKLSLISKLRNAKYDGYRITYNGFDYLALKTMHQHGSMDTLGTTIGVGKESDIYSCTDSKGNSKVLKIHRLGRVSFRTVKNNRDYLRNKQTQSWMHLSKLAAQKEYEFMTILYRNKFSVPIPYDYTRHCVLMERIVGFPMRQLKEHFAYKTLYSQLMGFIVKLANHGLIHCDFNEYNIMIKDDGTYNFQKEDGFIVIDFPQCISIEHPDAEFYFKRDVECIRTFFKRRFSYRPKNDETMLDTEGFGEGYRYAYPVFSRDVERTGDLDIQVKASGYKRKLNDEDRTLQNAVSSMRGEGDQEVEESSEDGSDETDDEYDEEDDLSDFSDDEENGDEEENEKIIEALSTGVGKLKMDKLGNYILEE</sequence>
<evidence type="ECO:0000313" key="2">
    <source>
        <dbReference type="Proteomes" id="UP001165064"/>
    </source>
</evidence>
<dbReference type="Proteomes" id="UP001165064">
    <property type="component" value="Unassembled WGS sequence"/>
</dbReference>
<proteinExistence type="predicted"/>
<name>A0ACB5TS34_AMBMO</name>
<accession>A0ACB5TS34</accession>
<reference evidence="1" key="1">
    <citation type="submission" date="2023-04" db="EMBL/GenBank/DDBJ databases">
        <title>Ambrosiozyma monospora NBRC 10751.</title>
        <authorList>
            <person name="Ichikawa N."/>
            <person name="Sato H."/>
            <person name="Tonouchi N."/>
        </authorList>
    </citation>
    <scope>NUCLEOTIDE SEQUENCE</scope>
    <source>
        <strain evidence="1">NBRC 10751</strain>
    </source>
</reference>